<keyword evidence="1" id="KW-0812">Transmembrane</keyword>
<feature type="transmembrane region" description="Helical" evidence="1">
    <location>
        <begin position="112"/>
        <end position="132"/>
    </location>
</feature>
<evidence type="ECO:0000256" key="1">
    <source>
        <dbReference type="SAM" id="Phobius"/>
    </source>
</evidence>
<name>A0ABV2KXU8_9BACI</name>
<feature type="transmembrane region" description="Helical" evidence="1">
    <location>
        <begin position="84"/>
        <end position="106"/>
    </location>
</feature>
<dbReference type="RefSeq" id="WP_354221737.1">
    <property type="nucleotide sequence ID" value="NZ_JBEPMX010000018.1"/>
</dbReference>
<keyword evidence="1" id="KW-0472">Membrane</keyword>
<keyword evidence="1" id="KW-1133">Transmembrane helix</keyword>
<organism evidence="2 3">
    <name type="scientific">Alkalibacillus flavidus</name>
    <dbReference type="NCBI Taxonomy" id="546021"/>
    <lineage>
        <taxon>Bacteria</taxon>
        <taxon>Bacillati</taxon>
        <taxon>Bacillota</taxon>
        <taxon>Bacilli</taxon>
        <taxon>Bacillales</taxon>
        <taxon>Bacillaceae</taxon>
        <taxon>Alkalibacillus</taxon>
    </lineage>
</organism>
<sequence>MKKLLTAVVSSILFATIFSLVSYVPSSEREPNVYYFGFFETFAFVIIYAGPVYLLVGIPLSIIIDKLTERTNRNSKLLRYFVQLGLYSLAGILVGIIYSLIFYTNISHAEVISFSVYGFFASNFYFHLLFWITKLKGKKG</sequence>
<reference evidence="2 3" key="1">
    <citation type="submission" date="2024-06" db="EMBL/GenBank/DDBJ databases">
        <title>Genomic Encyclopedia of Type Strains, Phase IV (KMG-IV): sequencing the most valuable type-strain genomes for metagenomic binning, comparative biology and taxonomic classification.</title>
        <authorList>
            <person name="Goeker M."/>
        </authorList>
    </citation>
    <scope>NUCLEOTIDE SEQUENCE [LARGE SCALE GENOMIC DNA]</scope>
    <source>
        <strain evidence="2 3">DSM 23520</strain>
    </source>
</reference>
<gene>
    <name evidence="2" type="ORF">ABID56_002546</name>
</gene>
<feature type="transmembrane region" description="Helical" evidence="1">
    <location>
        <begin position="43"/>
        <end position="64"/>
    </location>
</feature>
<evidence type="ECO:0000313" key="2">
    <source>
        <dbReference type="EMBL" id="MET3684409.1"/>
    </source>
</evidence>
<comment type="caution">
    <text evidence="2">The sequence shown here is derived from an EMBL/GenBank/DDBJ whole genome shotgun (WGS) entry which is preliminary data.</text>
</comment>
<dbReference type="EMBL" id="JBEPMX010000018">
    <property type="protein sequence ID" value="MET3684409.1"/>
    <property type="molecule type" value="Genomic_DNA"/>
</dbReference>
<evidence type="ECO:0000313" key="3">
    <source>
        <dbReference type="Proteomes" id="UP001549167"/>
    </source>
</evidence>
<protein>
    <submittedName>
        <fullName evidence="2">Uncharacterized protein</fullName>
    </submittedName>
</protein>
<keyword evidence="3" id="KW-1185">Reference proteome</keyword>
<dbReference type="Proteomes" id="UP001549167">
    <property type="component" value="Unassembled WGS sequence"/>
</dbReference>
<accession>A0ABV2KXU8</accession>
<proteinExistence type="predicted"/>